<organism evidence="2 3">
    <name type="scientific">Candidatus Scalindua japonica</name>
    <dbReference type="NCBI Taxonomy" id="1284222"/>
    <lineage>
        <taxon>Bacteria</taxon>
        <taxon>Pseudomonadati</taxon>
        <taxon>Planctomycetota</taxon>
        <taxon>Candidatus Brocadiia</taxon>
        <taxon>Candidatus Brocadiales</taxon>
        <taxon>Candidatus Scalinduaceae</taxon>
        <taxon>Candidatus Scalindua</taxon>
    </lineage>
</organism>
<dbReference type="EMBL" id="BAOS01000030">
    <property type="protein sequence ID" value="GAX62366.1"/>
    <property type="molecule type" value="Genomic_DNA"/>
</dbReference>
<sequence>MLDDDTIRNYLSRYKEGKLELLLKDSHKGYGGKLSKSEIVQLDDHLNNNTYGRTQDIVFHVSKHFKVKYSISGMRDFLHRIGYAYKKPKLTPP</sequence>
<evidence type="ECO:0000259" key="1">
    <source>
        <dbReference type="Pfam" id="PF13592"/>
    </source>
</evidence>
<comment type="caution">
    <text evidence="2">The sequence shown here is derived from an EMBL/GenBank/DDBJ whole genome shotgun (WGS) entry which is preliminary data.</text>
</comment>
<feature type="domain" description="Winged helix-turn helix" evidence="1">
    <location>
        <begin position="53"/>
        <end position="93"/>
    </location>
</feature>
<dbReference type="Proteomes" id="UP000218542">
    <property type="component" value="Unassembled WGS sequence"/>
</dbReference>
<reference evidence="3" key="1">
    <citation type="journal article" date="2017" name="Environ. Microbiol. Rep.">
        <title>Genetic Diversity of Marine Anaerobic Ammonium-Oxidizing Bacteria as Revealed by Genomic and Proteomic Analyses of 'Candidatus Scalindua japonica'.</title>
        <authorList>
            <person name="Oshiki M."/>
            <person name="Mizuto K."/>
            <person name="Kimura Z."/>
            <person name="Kindaichi T."/>
            <person name="Satoh H."/>
            <person name="Okabe S."/>
        </authorList>
    </citation>
    <scope>NUCLEOTIDE SEQUENCE [LARGE SCALE GENOMIC DNA]</scope>
    <source>
        <strain evidence="3">husup-a2</strain>
    </source>
</reference>
<feature type="non-terminal residue" evidence="2">
    <location>
        <position position="93"/>
    </location>
</feature>
<dbReference type="AlphaFoldDB" id="A0A286U2L2"/>
<dbReference type="SUPFAM" id="SSF46689">
    <property type="entry name" value="Homeodomain-like"/>
    <property type="match status" value="1"/>
</dbReference>
<dbReference type="InterPro" id="IPR025959">
    <property type="entry name" value="Winged_HTH_dom"/>
</dbReference>
<accession>A0A286U2L2</accession>
<protein>
    <submittedName>
        <fullName evidence="2">Transposase and inactivated derivative</fullName>
    </submittedName>
</protein>
<evidence type="ECO:0000313" key="2">
    <source>
        <dbReference type="EMBL" id="GAX62366.1"/>
    </source>
</evidence>
<proteinExistence type="predicted"/>
<gene>
    <name evidence="2" type="ORF">SCALIN_C30_0004</name>
</gene>
<name>A0A286U2L2_9BACT</name>
<evidence type="ECO:0000313" key="3">
    <source>
        <dbReference type="Proteomes" id="UP000218542"/>
    </source>
</evidence>
<dbReference type="Pfam" id="PF13592">
    <property type="entry name" value="HTH_33"/>
    <property type="match status" value="1"/>
</dbReference>
<dbReference type="InterPro" id="IPR009057">
    <property type="entry name" value="Homeodomain-like_sf"/>
</dbReference>
<keyword evidence="3" id="KW-1185">Reference proteome</keyword>